<dbReference type="RefSeq" id="WP_283172990.1">
    <property type="nucleotide sequence ID" value="NZ_JAPNOA010000019.1"/>
</dbReference>
<dbReference type="Pfam" id="PF04402">
    <property type="entry name" value="SIMPL"/>
    <property type="match status" value="1"/>
</dbReference>
<organism evidence="2 3">
    <name type="scientific">Parathalassolituus penaei</name>
    <dbReference type="NCBI Taxonomy" id="2997323"/>
    <lineage>
        <taxon>Bacteria</taxon>
        <taxon>Pseudomonadati</taxon>
        <taxon>Pseudomonadota</taxon>
        <taxon>Gammaproteobacteria</taxon>
        <taxon>Oceanospirillales</taxon>
        <taxon>Oceanospirillaceae</taxon>
        <taxon>Parathalassolituus</taxon>
    </lineage>
</organism>
<keyword evidence="3" id="KW-1185">Reference proteome</keyword>
<feature type="chain" id="PRO_5040824966" evidence="1">
    <location>
        <begin position="25"/>
        <end position="236"/>
    </location>
</feature>
<comment type="caution">
    <text evidence="2">The sequence shown here is derived from an EMBL/GenBank/DDBJ whole genome shotgun (WGS) entry which is preliminary data.</text>
</comment>
<proteinExistence type="predicted"/>
<keyword evidence="1" id="KW-0732">Signal</keyword>
<dbReference type="AlphaFoldDB" id="A0A9X3EBY1"/>
<name>A0A9X3EBY1_9GAMM</name>
<dbReference type="Gene3D" id="3.30.70.2970">
    <property type="entry name" value="Protein of unknown function (DUF541), domain 2"/>
    <property type="match status" value="1"/>
</dbReference>
<evidence type="ECO:0000313" key="3">
    <source>
        <dbReference type="Proteomes" id="UP001150830"/>
    </source>
</evidence>
<reference evidence="2" key="1">
    <citation type="submission" date="2022-11" db="EMBL/GenBank/DDBJ databases">
        <title>Parathalassolutuus dongxingensis gen. nov., sp. nov., a novel member of family Oceanospirillaceae isolated from a coastal shrimp pond in Guangxi, China.</title>
        <authorList>
            <person name="Chen H."/>
        </authorList>
    </citation>
    <scope>NUCLEOTIDE SEQUENCE</scope>
    <source>
        <strain evidence="2">G-43</strain>
    </source>
</reference>
<accession>A0A9X3EBY1</accession>
<dbReference type="Proteomes" id="UP001150830">
    <property type="component" value="Unassembled WGS sequence"/>
</dbReference>
<protein>
    <submittedName>
        <fullName evidence="2">SIMPL domain-containing protein</fullName>
    </submittedName>
</protein>
<feature type="signal peptide" evidence="1">
    <location>
        <begin position="1"/>
        <end position="24"/>
    </location>
</feature>
<dbReference type="EMBL" id="JAPNOA010000019">
    <property type="protein sequence ID" value="MCY0964773.1"/>
    <property type="molecule type" value="Genomic_DNA"/>
</dbReference>
<dbReference type="InterPro" id="IPR007497">
    <property type="entry name" value="SIMPL/DUF541"/>
</dbReference>
<evidence type="ECO:0000313" key="2">
    <source>
        <dbReference type="EMBL" id="MCY0964773.1"/>
    </source>
</evidence>
<dbReference type="PANTHER" id="PTHR34387:SF1">
    <property type="entry name" value="PERIPLASMIC IMMUNOGENIC PROTEIN"/>
    <property type="match status" value="1"/>
</dbReference>
<sequence length="236" mass="26183">MMRPTLLASLLLPALLVINQPASAESQPRYVQVSGNAEVKAKADYLRLYLTITATRKTQQDSRGVVDTAVNRLLAVCDDLGIDRKDIDASQIRNYPQYEWTDKGRRYLGERIDRPLVITLRNTERHTDLVQEVLHIEEASLDNTESGFDDPSALRDQALEQALVAARDKASLMARTLDARLGKVVFINESGSAMPSPVYEMRAMAAPMAKMDAAPAPMLVPEQAISASVEVRFELE</sequence>
<dbReference type="PANTHER" id="PTHR34387">
    <property type="entry name" value="SLR1258 PROTEIN"/>
    <property type="match status" value="1"/>
</dbReference>
<dbReference type="Gene3D" id="3.30.110.170">
    <property type="entry name" value="Protein of unknown function (DUF541), domain 1"/>
    <property type="match status" value="1"/>
</dbReference>
<evidence type="ECO:0000256" key="1">
    <source>
        <dbReference type="SAM" id="SignalP"/>
    </source>
</evidence>
<gene>
    <name evidence="2" type="ORF">OUO13_06210</name>
</gene>
<dbReference type="GO" id="GO:0006974">
    <property type="term" value="P:DNA damage response"/>
    <property type="evidence" value="ECO:0007669"/>
    <property type="project" value="TreeGrafter"/>
</dbReference>
<dbReference type="InterPro" id="IPR052022">
    <property type="entry name" value="26kDa_periplasmic_antigen"/>
</dbReference>